<keyword evidence="14" id="KW-1185">Reference proteome</keyword>
<dbReference type="OMA" id="YKCHYGE"/>
<comment type="catalytic activity">
    <reaction evidence="7">
        <text>L-threonyl-[protein] + ATP = O-phospho-L-threonyl-[protein] + ADP + H(+)</text>
        <dbReference type="Rhea" id="RHEA:46608"/>
        <dbReference type="Rhea" id="RHEA-COMP:11060"/>
        <dbReference type="Rhea" id="RHEA-COMP:11605"/>
        <dbReference type="ChEBI" id="CHEBI:15378"/>
        <dbReference type="ChEBI" id="CHEBI:30013"/>
        <dbReference type="ChEBI" id="CHEBI:30616"/>
        <dbReference type="ChEBI" id="CHEBI:61977"/>
        <dbReference type="ChEBI" id="CHEBI:456216"/>
        <dbReference type="EC" id="2.7.11.1"/>
    </reaction>
</comment>
<evidence type="ECO:0000256" key="9">
    <source>
        <dbReference type="PROSITE-ProRule" id="PRU10141"/>
    </source>
</evidence>
<dbReference type="InParanoid" id="A2EEN0"/>
<dbReference type="GO" id="GO:0005524">
    <property type="term" value="F:ATP binding"/>
    <property type="evidence" value="ECO:0007669"/>
    <property type="project" value="UniProtKB-UniRule"/>
</dbReference>
<dbReference type="InterPro" id="IPR017441">
    <property type="entry name" value="Protein_kinase_ATP_BS"/>
</dbReference>
<dbReference type="VEuPathDB" id="TrichDB:TVAGG3_0981530"/>
<feature type="coiled-coil region" evidence="11">
    <location>
        <begin position="272"/>
        <end position="299"/>
    </location>
</feature>
<reference evidence="13" key="1">
    <citation type="submission" date="2006-10" db="EMBL/GenBank/DDBJ databases">
        <authorList>
            <person name="Amadeo P."/>
            <person name="Zhao Q."/>
            <person name="Wortman J."/>
            <person name="Fraser-Liggett C."/>
            <person name="Carlton J."/>
        </authorList>
    </citation>
    <scope>NUCLEOTIDE SEQUENCE</scope>
    <source>
        <strain evidence="13">G3</strain>
    </source>
</reference>
<evidence type="ECO:0000256" key="7">
    <source>
        <dbReference type="ARBA" id="ARBA00047899"/>
    </source>
</evidence>
<protein>
    <recommendedName>
        <fullName evidence="1">non-specific serine/threonine protein kinase</fullName>
        <ecNumber evidence="1">2.7.11.1</ecNumber>
    </recommendedName>
</protein>
<evidence type="ECO:0000256" key="3">
    <source>
        <dbReference type="ARBA" id="ARBA00022679"/>
    </source>
</evidence>
<organism evidence="13 14">
    <name type="scientific">Trichomonas vaginalis (strain ATCC PRA-98 / G3)</name>
    <dbReference type="NCBI Taxonomy" id="412133"/>
    <lineage>
        <taxon>Eukaryota</taxon>
        <taxon>Metamonada</taxon>
        <taxon>Parabasalia</taxon>
        <taxon>Trichomonadida</taxon>
        <taxon>Trichomonadidae</taxon>
        <taxon>Trichomonas</taxon>
    </lineage>
</organism>
<keyword evidence="4 9" id="KW-0547">Nucleotide-binding</keyword>
<name>A2EEN0_TRIV3</name>
<dbReference type="PANTHER" id="PTHR44899:SF10">
    <property type="entry name" value="NIMA-RELATED KINASE 2"/>
    <property type="match status" value="1"/>
</dbReference>
<dbReference type="PIRSF" id="PIRSF000654">
    <property type="entry name" value="Integrin-linked_kinase"/>
    <property type="match status" value="1"/>
</dbReference>
<dbReference type="PROSITE" id="PS50011">
    <property type="entry name" value="PROTEIN_KINASE_DOM"/>
    <property type="match status" value="1"/>
</dbReference>
<feature type="domain" description="Protein kinase" evidence="12">
    <location>
        <begin position="5"/>
        <end position="259"/>
    </location>
</feature>
<feature type="binding site" evidence="9">
    <location>
        <position position="34"/>
    </location>
    <ligand>
        <name>ATP</name>
        <dbReference type="ChEBI" id="CHEBI:30616"/>
    </ligand>
</feature>
<gene>
    <name evidence="13" type="ORF">TVAG_050700</name>
</gene>
<dbReference type="SMR" id="A2EEN0"/>
<comment type="catalytic activity">
    <reaction evidence="8">
        <text>L-seryl-[protein] + ATP = O-phospho-L-seryl-[protein] + ADP + H(+)</text>
        <dbReference type="Rhea" id="RHEA:17989"/>
        <dbReference type="Rhea" id="RHEA-COMP:9863"/>
        <dbReference type="Rhea" id="RHEA-COMP:11604"/>
        <dbReference type="ChEBI" id="CHEBI:15378"/>
        <dbReference type="ChEBI" id="CHEBI:29999"/>
        <dbReference type="ChEBI" id="CHEBI:30616"/>
        <dbReference type="ChEBI" id="CHEBI:83421"/>
        <dbReference type="ChEBI" id="CHEBI:456216"/>
        <dbReference type="EC" id="2.7.11.1"/>
    </reaction>
</comment>
<keyword evidence="2 10" id="KW-0723">Serine/threonine-protein kinase</keyword>
<dbReference type="EMBL" id="DS113369">
    <property type="protein sequence ID" value="EAY08836.1"/>
    <property type="molecule type" value="Genomic_DNA"/>
</dbReference>
<dbReference type="CDD" id="cd08217">
    <property type="entry name" value="STKc_Nek2"/>
    <property type="match status" value="1"/>
</dbReference>
<dbReference type="VEuPathDB" id="TrichDB:TVAG_050700"/>
<dbReference type="PANTHER" id="PTHR44899">
    <property type="entry name" value="CAMK FAMILY PROTEIN KINASE"/>
    <property type="match status" value="1"/>
</dbReference>
<reference evidence="13" key="2">
    <citation type="journal article" date="2007" name="Science">
        <title>Draft genome sequence of the sexually transmitted pathogen Trichomonas vaginalis.</title>
        <authorList>
            <person name="Carlton J.M."/>
            <person name="Hirt R.P."/>
            <person name="Silva J.C."/>
            <person name="Delcher A.L."/>
            <person name="Schatz M."/>
            <person name="Zhao Q."/>
            <person name="Wortman J.R."/>
            <person name="Bidwell S.L."/>
            <person name="Alsmark U.C.M."/>
            <person name="Besteiro S."/>
            <person name="Sicheritz-Ponten T."/>
            <person name="Noel C.J."/>
            <person name="Dacks J.B."/>
            <person name="Foster P.G."/>
            <person name="Simillion C."/>
            <person name="Van de Peer Y."/>
            <person name="Miranda-Saavedra D."/>
            <person name="Barton G.J."/>
            <person name="Westrop G.D."/>
            <person name="Mueller S."/>
            <person name="Dessi D."/>
            <person name="Fiori P.L."/>
            <person name="Ren Q."/>
            <person name="Paulsen I."/>
            <person name="Zhang H."/>
            <person name="Bastida-Corcuera F.D."/>
            <person name="Simoes-Barbosa A."/>
            <person name="Brown M.T."/>
            <person name="Hayes R.D."/>
            <person name="Mukherjee M."/>
            <person name="Okumura C.Y."/>
            <person name="Schneider R."/>
            <person name="Smith A.J."/>
            <person name="Vanacova S."/>
            <person name="Villalvazo M."/>
            <person name="Haas B.J."/>
            <person name="Pertea M."/>
            <person name="Feldblyum T.V."/>
            <person name="Utterback T.R."/>
            <person name="Shu C.L."/>
            <person name="Osoegawa K."/>
            <person name="de Jong P.J."/>
            <person name="Hrdy I."/>
            <person name="Horvathova L."/>
            <person name="Zubacova Z."/>
            <person name="Dolezal P."/>
            <person name="Malik S.B."/>
            <person name="Logsdon J.M. Jr."/>
            <person name="Henze K."/>
            <person name="Gupta A."/>
            <person name="Wang C.C."/>
            <person name="Dunne R.L."/>
            <person name="Upcroft J.A."/>
            <person name="Upcroft P."/>
            <person name="White O."/>
            <person name="Salzberg S.L."/>
            <person name="Tang P."/>
            <person name="Chiu C.-H."/>
            <person name="Lee Y.-S."/>
            <person name="Embley T.M."/>
            <person name="Coombs G.H."/>
            <person name="Mottram J.C."/>
            <person name="Tachezy J."/>
            <person name="Fraser-Liggett C.M."/>
            <person name="Johnson P.J."/>
        </authorList>
    </citation>
    <scope>NUCLEOTIDE SEQUENCE [LARGE SCALE GENOMIC DNA]</scope>
    <source>
        <strain evidence="13">G3</strain>
    </source>
</reference>
<dbReference type="SUPFAM" id="SSF56112">
    <property type="entry name" value="Protein kinase-like (PK-like)"/>
    <property type="match status" value="1"/>
</dbReference>
<dbReference type="Proteomes" id="UP000001542">
    <property type="component" value="Unassembled WGS sequence"/>
</dbReference>
<evidence type="ECO:0000256" key="10">
    <source>
        <dbReference type="RuleBase" id="RU000304"/>
    </source>
</evidence>
<comment type="similarity">
    <text evidence="10">Belongs to the protein kinase superfamily.</text>
</comment>
<evidence type="ECO:0000256" key="11">
    <source>
        <dbReference type="SAM" id="Coils"/>
    </source>
</evidence>
<dbReference type="InterPro" id="IPR011009">
    <property type="entry name" value="Kinase-like_dom_sf"/>
</dbReference>
<evidence type="ECO:0000256" key="1">
    <source>
        <dbReference type="ARBA" id="ARBA00012513"/>
    </source>
</evidence>
<dbReference type="PROSITE" id="PS00108">
    <property type="entry name" value="PROTEIN_KINASE_ST"/>
    <property type="match status" value="1"/>
</dbReference>
<evidence type="ECO:0000313" key="14">
    <source>
        <dbReference type="Proteomes" id="UP000001542"/>
    </source>
</evidence>
<keyword evidence="3" id="KW-0808">Transferase</keyword>
<dbReference type="OrthoDB" id="248923at2759"/>
<dbReference type="RefSeq" id="XP_001321059.1">
    <property type="nucleotide sequence ID" value="XM_001321024.1"/>
</dbReference>
<evidence type="ECO:0000313" key="13">
    <source>
        <dbReference type="EMBL" id="EAY08836.1"/>
    </source>
</evidence>
<evidence type="ECO:0000256" key="2">
    <source>
        <dbReference type="ARBA" id="ARBA00022527"/>
    </source>
</evidence>
<evidence type="ECO:0000256" key="4">
    <source>
        <dbReference type="ARBA" id="ARBA00022741"/>
    </source>
</evidence>
<dbReference type="InterPro" id="IPR051131">
    <property type="entry name" value="NEK_Ser/Thr_kinase_NIMA"/>
</dbReference>
<evidence type="ECO:0000256" key="5">
    <source>
        <dbReference type="ARBA" id="ARBA00022777"/>
    </source>
</evidence>
<sequence length="307" mass="35493">MLDKYEIIERLGQGSFGSVCKAIRKSDQKVVAIKEISYSQMDNKKKQMLINEVNALRNIQNEHVVGYYDRIVVREKKLMYIVMEYCEKGDLQQLIRKTRADNDRIPESAIWQVLTDMCIALDSCHPKMIHRDIKPGNIFISGNGHVKLGDFGLAREIEDGAASTYAGTPPYMSPELISHQPYDEKSDIWALGCVLFELADLHLPFNGSNEVITQLIQTGPLRRIPAMYSDDLFEVIQSMMMKKPQERPTVKQLLENKYVKLYLQMEMILNERARVQADTARLIKKQEQLKEEYNRLNQKAGRVFFNE</sequence>
<dbReference type="EC" id="2.7.11.1" evidence="1"/>
<keyword evidence="11" id="KW-0175">Coiled coil</keyword>
<dbReference type="Pfam" id="PF00069">
    <property type="entry name" value="Pkinase"/>
    <property type="match status" value="1"/>
</dbReference>
<keyword evidence="6 9" id="KW-0067">ATP-binding</keyword>
<evidence type="ECO:0000259" key="12">
    <source>
        <dbReference type="PROSITE" id="PS50011"/>
    </source>
</evidence>
<dbReference type="AlphaFoldDB" id="A2EEN0"/>
<dbReference type="PROSITE" id="PS00107">
    <property type="entry name" value="PROTEIN_KINASE_ATP"/>
    <property type="match status" value="1"/>
</dbReference>
<dbReference type="FunFam" id="3.30.200.20:FF:000042">
    <property type="entry name" value="Aurora kinase A"/>
    <property type="match status" value="1"/>
</dbReference>
<dbReference type="SMART" id="SM00220">
    <property type="entry name" value="S_TKc"/>
    <property type="match status" value="1"/>
</dbReference>
<evidence type="ECO:0000256" key="8">
    <source>
        <dbReference type="ARBA" id="ARBA00048679"/>
    </source>
</evidence>
<dbReference type="KEGG" id="tva:4766746"/>
<keyword evidence="5 13" id="KW-0418">Kinase</keyword>
<dbReference type="Gene3D" id="3.30.200.20">
    <property type="entry name" value="Phosphorylase Kinase, domain 1"/>
    <property type="match status" value="1"/>
</dbReference>
<dbReference type="eggNOG" id="KOG1826">
    <property type="taxonomic scope" value="Eukaryota"/>
</dbReference>
<dbReference type="InterPro" id="IPR000719">
    <property type="entry name" value="Prot_kinase_dom"/>
</dbReference>
<proteinExistence type="inferred from homology"/>
<dbReference type="STRING" id="5722.A2EEN0"/>
<evidence type="ECO:0000256" key="6">
    <source>
        <dbReference type="ARBA" id="ARBA00022840"/>
    </source>
</evidence>
<dbReference type="InterPro" id="IPR008271">
    <property type="entry name" value="Ser/Thr_kinase_AS"/>
</dbReference>
<dbReference type="Gene3D" id="1.10.510.10">
    <property type="entry name" value="Transferase(Phosphotransferase) domain 1"/>
    <property type="match status" value="1"/>
</dbReference>
<dbReference type="GO" id="GO:0004674">
    <property type="term" value="F:protein serine/threonine kinase activity"/>
    <property type="evidence" value="ECO:0007669"/>
    <property type="project" value="UniProtKB-KW"/>
</dbReference>
<accession>A2EEN0</accession>